<feature type="transmembrane region" description="Helical" evidence="5">
    <location>
        <begin position="37"/>
        <end position="60"/>
    </location>
</feature>
<dbReference type="InterPro" id="IPR051788">
    <property type="entry name" value="MFS_Transporter"/>
</dbReference>
<proteinExistence type="predicted"/>
<feature type="transmembrane region" description="Helical" evidence="5">
    <location>
        <begin position="72"/>
        <end position="102"/>
    </location>
</feature>
<keyword evidence="7" id="KW-1185">Reference proteome</keyword>
<comment type="caution">
    <text evidence="6">The sequence shown here is derived from an EMBL/GenBank/DDBJ whole genome shotgun (WGS) entry which is preliminary data.</text>
</comment>
<feature type="transmembrane region" description="Helical" evidence="5">
    <location>
        <begin position="130"/>
        <end position="149"/>
    </location>
</feature>
<keyword evidence="2 5" id="KW-0812">Transmembrane</keyword>
<protein>
    <submittedName>
        <fullName evidence="6">MFS transporter</fullName>
    </submittedName>
</protein>
<dbReference type="GO" id="GO:0016020">
    <property type="term" value="C:membrane"/>
    <property type="evidence" value="ECO:0007669"/>
    <property type="project" value="UniProtKB-SubCell"/>
</dbReference>
<evidence type="ECO:0000256" key="4">
    <source>
        <dbReference type="ARBA" id="ARBA00023136"/>
    </source>
</evidence>
<dbReference type="InterPro" id="IPR011701">
    <property type="entry name" value="MFS"/>
</dbReference>
<feature type="transmembrane region" description="Helical" evidence="5">
    <location>
        <begin position="326"/>
        <end position="347"/>
    </location>
</feature>
<comment type="subcellular location">
    <subcellularLocation>
        <location evidence="1">Membrane</location>
        <topology evidence="1">Multi-pass membrane protein</topology>
    </subcellularLocation>
</comment>
<evidence type="ECO:0000313" key="7">
    <source>
        <dbReference type="Proteomes" id="UP000435138"/>
    </source>
</evidence>
<dbReference type="AlphaFoldDB" id="A0A6A8A5P4"/>
<feature type="transmembrane region" description="Helical" evidence="5">
    <location>
        <begin position="232"/>
        <end position="251"/>
    </location>
</feature>
<dbReference type="GO" id="GO:0022857">
    <property type="term" value="F:transmembrane transporter activity"/>
    <property type="evidence" value="ECO:0007669"/>
    <property type="project" value="InterPro"/>
</dbReference>
<feature type="transmembrane region" description="Helical" evidence="5">
    <location>
        <begin position="353"/>
        <end position="373"/>
    </location>
</feature>
<feature type="transmembrane region" description="Helical" evidence="5">
    <location>
        <begin position="263"/>
        <end position="284"/>
    </location>
</feature>
<dbReference type="PANTHER" id="PTHR23514:SF13">
    <property type="entry name" value="INNER MEMBRANE PROTEIN YBJJ"/>
    <property type="match status" value="1"/>
</dbReference>
<dbReference type="Gene3D" id="1.20.1250.20">
    <property type="entry name" value="MFS general substrate transporter like domains"/>
    <property type="match status" value="2"/>
</dbReference>
<feature type="transmembrane region" description="Helical" evidence="5">
    <location>
        <begin position="155"/>
        <end position="173"/>
    </location>
</feature>
<reference evidence="6 7" key="1">
    <citation type="submission" date="2019-11" db="EMBL/GenBank/DDBJ databases">
        <title>Genome analysis of Rhizobacterium cereale a novel genus and species isolated from maize roots in North Spain.</title>
        <authorList>
            <person name="Menendez E."/>
            <person name="Flores-Felix J.D."/>
            <person name="Ramirez-Bahena M.-H."/>
            <person name="Igual J.M."/>
            <person name="Garcia-Fraile P."/>
            <person name="Peix A."/>
            <person name="Velazquez E."/>
        </authorList>
    </citation>
    <scope>NUCLEOTIDE SEQUENCE [LARGE SCALE GENOMIC DNA]</scope>
    <source>
        <strain evidence="6 7">RZME27</strain>
    </source>
</reference>
<evidence type="ECO:0000256" key="1">
    <source>
        <dbReference type="ARBA" id="ARBA00004141"/>
    </source>
</evidence>
<organism evidence="6 7">
    <name type="scientific">Endobacterium cereale</name>
    <dbReference type="NCBI Taxonomy" id="2663029"/>
    <lineage>
        <taxon>Bacteria</taxon>
        <taxon>Pseudomonadati</taxon>
        <taxon>Pseudomonadota</taxon>
        <taxon>Alphaproteobacteria</taxon>
        <taxon>Hyphomicrobiales</taxon>
        <taxon>Rhizobiaceae</taxon>
        <taxon>Endobacterium</taxon>
    </lineage>
</organism>
<dbReference type="EMBL" id="WIXI01000022">
    <property type="protein sequence ID" value="MQY44586.1"/>
    <property type="molecule type" value="Genomic_DNA"/>
</dbReference>
<dbReference type="Pfam" id="PF07690">
    <property type="entry name" value="MFS_1"/>
    <property type="match status" value="1"/>
</dbReference>
<dbReference type="CDD" id="cd17393">
    <property type="entry name" value="MFS_MosC_like"/>
    <property type="match status" value="1"/>
</dbReference>
<dbReference type="Proteomes" id="UP000435138">
    <property type="component" value="Unassembled WGS sequence"/>
</dbReference>
<accession>A0A6A8A5P4</accession>
<sequence>MTTLAPPALIFFCNSILFVSLFTRLPSIQAGLGVDKAVLGLSLLGAPIGTLVALSVAGRITERMTPRITAPLMLTTCAIIMPLITIAPIVPFFLLFILYGFFRTIMDVAANMIATGTEKRTGVKVLSRSHGFWSVGLLLGSLASGFVAARGVSPFYHQATASALVMIACLVILRITPKDDTATEIIPATKRSTIFVLPDRTILLICVMVFGICITEGAIYDWGIFFLQEHVGANAATAGIIYACFTLGMGLMRMCGDSLRQRYGTMTLVRGSALMVILGLIGMLVTPGLILTGVAFFVIGCGIALGYPLAVATTIERGKGKPADNLAALSLTLMLSTIGVPPVLGFVAETFGLLASFAVLLPFAALSFFMAPVSQGQRPGFRPGWRRSAR</sequence>
<feature type="transmembrane region" description="Helical" evidence="5">
    <location>
        <begin position="6"/>
        <end position="25"/>
    </location>
</feature>
<gene>
    <name evidence="6" type="ORF">GAO09_00660</name>
</gene>
<dbReference type="RefSeq" id="WP_153352152.1">
    <property type="nucleotide sequence ID" value="NZ_JAYKOO010000001.1"/>
</dbReference>
<evidence type="ECO:0000256" key="5">
    <source>
        <dbReference type="SAM" id="Phobius"/>
    </source>
</evidence>
<evidence type="ECO:0000313" key="6">
    <source>
        <dbReference type="EMBL" id="MQY44586.1"/>
    </source>
</evidence>
<evidence type="ECO:0000256" key="2">
    <source>
        <dbReference type="ARBA" id="ARBA00022692"/>
    </source>
</evidence>
<keyword evidence="4 5" id="KW-0472">Membrane</keyword>
<feature type="transmembrane region" description="Helical" evidence="5">
    <location>
        <begin position="290"/>
        <end position="314"/>
    </location>
</feature>
<evidence type="ECO:0000256" key="3">
    <source>
        <dbReference type="ARBA" id="ARBA00022989"/>
    </source>
</evidence>
<dbReference type="SUPFAM" id="SSF103473">
    <property type="entry name" value="MFS general substrate transporter"/>
    <property type="match status" value="1"/>
</dbReference>
<feature type="transmembrane region" description="Helical" evidence="5">
    <location>
        <begin position="201"/>
        <end position="220"/>
    </location>
</feature>
<name>A0A6A8A5P4_9HYPH</name>
<keyword evidence="3 5" id="KW-1133">Transmembrane helix</keyword>
<dbReference type="InterPro" id="IPR036259">
    <property type="entry name" value="MFS_trans_sf"/>
</dbReference>
<dbReference type="PANTHER" id="PTHR23514">
    <property type="entry name" value="BYPASS OF STOP CODON PROTEIN 6"/>
    <property type="match status" value="1"/>
</dbReference>